<evidence type="ECO:0000313" key="8">
    <source>
        <dbReference type="Proteomes" id="UP000219252"/>
    </source>
</evidence>
<evidence type="ECO:0000259" key="5">
    <source>
        <dbReference type="PROSITE" id="PS50042"/>
    </source>
</evidence>
<feature type="domain" description="HTH crp-type" evidence="6">
    <location>
        <begin position="127"/>
        <end position="193"/>
    </location>
</feature>
<protein>
    <submittedName>
        <fullName evidence="7">CRP-like cAMP-binding protein</fullName>
    </submittedName>
</protein>
<evidence type="ECO:0000256" key="1">
    <source>
        <dbReference type="ARBA" id="ARBA00023015"/>
    </source>
</evidence>
<dbReference type="InterPro" id="IPR036390">
    <property type="entry name" value="WH_DNA-bd_sf"/>
</dbReference>
<dbReference type="SMART" id="SM00100">
    <property type="entry name" value="cNMP"/>
    <property type="match status" value="1"/>
</dbReference>
<dbReference type="Gene3D" id="1.10.10.10">
    <property type="entry name" value="Winged helix-like DNA-binding domain superfamily/Winged helix DNA-binding domain"/>
    <property type="match status" value="1"/>
</dbReference>
<dbReference type="GO" id="GO:0003700">
    <property type="term" value="F:DNA-binding transcription factor activity"/>
    <property type="evidence" value="ECO:0007669"/>
    <property type="project" value="TreeGrafter"/>
</dbReference>
<dbReference type="PANTHER" id="PTHR24567">
    <property type="entry name" value="CRP FAMILY TRANSCRIPTIONAL REGULATORY PROTEIN"/>
    <property type="match status" value="1"/>
</dbReference>
<dbReference type="InterPro" id="IPR014710">
    <property type="entry name" value="RmlC-like_jellyroll"/>
</dbReference>
<dbReference type="InterPro" id="IPR012318">
    <property type="entry name" value="HTH_CRP"/>
</dbReference>
<reference evidence="8" key="1">
    <citation type="submission" date="2017-08" db="EMBL/GenBank/DDBJ databases">
        <authorList>
            <person name="Varghese N."/>
            <person name="Submissions S."/>
        </authorList>
    </citation>
    <scope>NUCLEOTIDE SEQUENCE [LARGE SCALE GENOMIC DNA]</scope>
    <source>
        <strain evidence="8">JC23</strain>
    </source>
</reference>
<dbReference type="SUPFAM" id="SSF46785">
    <property type="entry name" value="Winged helix' DNA-binding domain"/>
    <property type="match status" value="1"/>
</dbReference>
<feature type="domain" description="Cyclic nucleotide-binding" evidence="5">
    <location>
        <begin position="1"/>
        <end position="92"/>
    </location>
</feature>
<dbReference type="CDD" id="cd00038">
    <property type="entry name" value="CAP_ED"/>
    <property type="match status" value="1"/>
</dbReference>
<name>A0A285UEI6_9BACL</name>
<evidence type="ECO:0000256" key="3">
    <source>
        <dbReference type="ARBA" id="ARBA00023159"/>
    </source>
</evidence>
<dbReference type="PANTHER" id="PTHR24567:SF26">
    <property type="entry name" value="REGULATORY PROTEIN YEIL"/>
    <property type="match status" value="1"/>
</dbReference>
<sequence length="206" mass="23793">MLDWSLYTSYAEVKELKKNTRLFRQGDVVNGFYYLKEGKVMISVLRDDGYERIIDFVYAGSLLGEQLINRTASFTTATLLTDATLYFFSIDQFEQLTGEHPEVSKQFAYSLINKIRMLAQINTILNAPLEVQLAHYLLNLHEKNGSHTINLTQKSISQYIGKSRVSIWTVLKNWKSEGIIEITNQTFILKDVKKLREKRGTLSIDR</sequence>
<evidence type="ECO:0000256" key="2">
    <source>
        <dbReference type="ARBA" id="ARBA00023125"/>
    </source>
</evidence>
<dbReference type="Pfam" id="PF13545">
    <property type="entry name" value="HTH_Crp_2"/>
    <property type="match status" value="1"/>
</dbReference>
<dbReference type="EMBL" id="OBQC01000007">
    <property type="protein sequence ID" value="SOC40219.1"/>
    <property type="molecule type" value="Genomic_DNA"/>
</dbReference>
<dbReference type="GO" id="GO:0005829">
    <property type="term" value="C:cytosol"/>
    <property type="evidence" value="ECO:0007669"/>
    <property type="project" value="TreeGrafter"/>
</dbReference>
<dbReference type="InterPro" id="IPR050397">
    <property type="entry name" value="Env_Response_Regulators"/>
</dbReference>
<evidence type="ECO:0000259" key="6">
    <source>
        <dbReference type="PROSITE" id="PS51063"/>
    </source>
</evidence>
<accession>A0A285UEI6</accession>
<evidence type="ECO:0000256" key="4">
    <source>
        <dbReference type="ARBA" id="ARBA00023163"/>
    </source>
</evidence>
<dbReference type="Pfam" id="PF00027">
    <property type="entry name" value="cNMP_binding"/>
    <property type="match status" value="1"/>
</dbReference>
<proteinExistence type="predicted"/>
<keyword evidence="2" id="KW-0238">DNA-binding</keyword>
<keyword evidence="4" id="KW-0804">Transcription</keyword>
<dbReference type="PROSITE" id="PS50042">
    <property type="entry name" value="CNMP_BINDING_3"/>
    <property type="match status" value="1"/>
</dbReference>
<dbReference type="RefSeq" id="WP_170949474.1">
    <property type="nucleotide sequence ID" value="NZ_OBQC01000007.1"/>
</dbReference>
<dbReference type="Proteomes" id="UP000219252">
    <property type="component" value="Unassembled WGS sequence"/>
</dbReference>
<dbReference type="GO" id="GO:0003677">
    <property type="term" value="F:DNA binding"/>
    <property type="evidence" value="ECO:0007669"/>
    <property type="project" value="UniProtKB-KW"/>
</dbReference>
<gene>
    <name evidence="7" type="ORF">SAMN05877842_107137</name>
</gene>
<dbReference type="Gene3D" id="2.60.120.10">
    <property type="entry name" value="Jelly Rolls"/>
    <property type="match status" value="1"/>
</dbReference>
<evidence type="ECO:0000313" key="7">
    <source>
        <dbReference type="EMBL" id="SOC40219.1"/>
    </source>
</evidence>
<keyword evidence="8" id="KW-1185">Reference proteome</keyword>
<keyword evidence="3" id="KW-0010">Activator</keyword>
<dbReference type="AlphaFoldDB" id="A0A285UEI6"/>
<dbReference type="InterPro" id="IPR036388">
    <property type="entry name" value="WH-like_DNA-bd_sf"/>
</dbReference>
<keyword evidence="1" id="KW-0805">Transcription regulation</keyword>
<organism evidence="7 8">
    <name type="scientific">Ureibacillus acetophenoni</name>
    <dbReference type="NCBI Taxonomy" id="614649"/>
    <lineage>
        <taxon>Bacteria</taxon>
        <taxon>Bacillati</taxon>
        <taxon>Bacillota</taxon>
        <taxon>Bacilli</taxon>
        <taxon>Bacillales</taxon>
        <taxon>Caryophanaceae</taxon>
        <taxon>Ureibacillus</taxon>
    </lineage>
</organism>
<dbReference type="InterPro" id="IPR000595">
    <property type="entry name" value="cNMP-bd_dom"/>
</dbReference>
<dbReference type="SUPFAM" id="SSF51206">
    <property type="entry name" value="cAMP-binding domain-like"/>
    <property type="match status" value="1"/>
</dbReference>
<dbReference type="InterPro" id="IPR018490">
    <property type="entry name" value="cNMP-bd_dom_sf"/>
</dbReference>
<dbReference type="PROSITE" id="PS51063">
    <property type="entry name" value="HTH_CRP_2"/>
    <property type="match status" value="1"/>
</dbReference>